<dbReference type="Pfam" id="PF13186">
    <property type="entry name" value="SPASM"/>
    <property type="match status" value="1"/>
</dbReference>
<dbReference type="InterPro" id="IPR013785">
    <property type="entry name" value="Aldolase_TIM"/>
</dbReference>
<sequence>MNLARTRLGEAAIKEAVKYILKDPEKNIPKIIRWGEKIAIREQDKKYIANIKKYLDDPNSNWYKYTYKLLTEIHPNVRERVGINYFLNATMFGIPVQLENEKKYDCNIPWAILIDPTSACNLKCKGCWAGEYKPWNLSFEDLDKVVTEGKELGIYMYIFSGGEPLMRKDDIIKLCEKHNECAFLSFTNGTLVDEDFAKEMQRVGNFALAFSVEGFREETDMRRGEGCFDAVMKAMDILRDYGCIFGFSTCYHRYNTEVVASKEYIDLMVQKGCRFGWYFTYVPVGSDSDVNFMATIEQREYMYRRINEIRATEPIFVLDFWNDGEFSNGCIAGGRRYFHINANGDCEPCAFIHYSNMNIKEHSLLEVLQSPLFMAYRRNQPFNNNLLRPCPMIDNPDALRKMVKESGAFSTQVNDDETVDQLADKLQEYAKAWGEKADEIMMAKKNMSKGA</sequence>
<keyword evidence="4" id="KW-0411">Iron-sulfur</keyword>
<dbReference type="GO" id="GO:0051536">
    <property type="term" value="F:iron-sulfur cluster binding"/>
    <property type="evidence" value="ECO:0007669"/>
    <property type="project" value="UniProtKB-KW"/>
</dbReference>
<dbReference type="EMBL" id="FQVG01000010">
    <property type="protein sequence ID" value="SHE63715.1"/>
    <property type="molecule type" value="Genomic_DNA"/>
</dbReference>
<evidence type="ECO:0000313" key="7">
    <source>
        <dbReference type="Proteomes" id="UP000184423"/>
    </source>
</evidence>
<keyword evidence="3" id="KW-0408">Iron</keyword>
<dbReference type="AlphaFoldDB" id="A0A1M4V443"/>
<evidence type="ECO:0000256" key="1">
    <source>
        <dbReference type="ARBA" id="ARBA00022691"/>
    </source>
</evidence>
<evidence type="ECO:0000256" key="2">
    <source>
        <dbReference type="ARBA" id="ARBA00022723"/>
    </source>
</evidence>
<protein>
    <submittedName>
        <fullName evidence="6">Radical SAM superfamily enzyme, MoaA/NifB/PqqE/SkfB family</fullName>
    </submittedName>
</protein>
<dbReference type="SUPFAM" id="SSF102114">
    <property type="entry name" value="Radical SAM enzymes"/>
    <property type="match status" value="1"/>
</dbReference>
<name>A0A1M4V443_9CLOT</name>
<proteinExistence type="predicted"/>
<feature type="domain" description="Radical SAM core" evidence="5">
    <location>
        <begin position="106"/>
        <end position="313"/>
    </location>
</feature>
<evidence type="ECO:0000259" key="5">
    <source>
        <dbReference type="PROSITE" id="PS51918"/>
    </source>
</evidence>
<keyword evidence="1" id="KW-0949">S-adenosyl-L-methionine</keyword>
<dbReference type="PANTHER" id="PTHR43524">
    <property type="entry name" value="RADICAL SAM SUPERFAMILY PROTEIN"/>
    <property type="match status" value="1"/>
</dbReference>
<dbReference type="GO" id="GO:0046872">
    <property type="term" value="F:metal ion binding"/>
    <property type="evidence" value="ECO:0007669"/>
    <property type="project" value="UniProtKB-KW"/>
</dbReference>
<reference evidence="7" key="1">
    <citation type="submission" date="2016-11" db="EMBL/GenBank/DDBJ databases">
        <authorList>
            <person name="Varghese N."/>
            <person name="Submissions S."/>
        </authorList>
    </citation>
    <scope>NUCLEOTIDE SEQUENCE [LARGE SCALE GENOMIC DNA]</scope>
    <source>
        <strain evidence="7">DSM 10124</strain>
    </source>
</reference>
<dbReference type="SFLD" id="SFLDS00029">
    <property type="entry name" value="Radical_SAM"/>
    <property type="match status" value="1"/>
</dbReference>
<keyword evidence="7" id="KW-1185">Reference proteome</keyword>
<dbReference type="Proteomes" id="UP000184423">
    <property type="component" value="Unassembled WGS sequence"/>
</dbReference>
<dbReference type="Gene3D" id="3.20.20.70">
    <property type="entry name" value="Aldolase class I"/>
    <property type="match status" value="1"/>
</dbReference>
<dbReference type="CDD" id="cd21128">
    <property type="entry name" value="SPASM_rSAM"/>
    <property type="match status" value="1"/>
</dbReference>
<evidence type="ECO:0000256" key="3">
    <source>
        <dbReference type="ARBA" id="ARBA00023004"/>
    </source>
</evidence>
<dbReference type="PROSITE" id="PS51918">
    <property type="entry name" value="RADICAL_SAM"/>
    <property type="match status" value="1"/>
</dbReference>
<evidence type="ECO:0000256" key="4">
    <source>
        <dbReference type="ARBA" id="ARBA00023014"/>
    </source>
</evidence>
<keyword evidence="2" id="KW-0479">Metal-binding</keyword>
<dbReference type="PANTHER" id="PTHR43524:SF1">
    <property type="entry name" value="RADICAL SAM SUPERFAMILY PROTEIN"/>
    <property type="match status" value="1"/>
</dbReference>
<dbReference type="Pfam" id="PF04055">
    <property type="entry name" value="Radical_SAM"/>
    <property type="match status" value="1"/>
</dbReference>
<dbReference type="InterPro" id="IPR007197">
    <property type="entry name" value="rSAM"/>
</dbReference>
<evidence type="ECO:0000313" key="6">
    <source>
        <dbReference type="EMBL" id="SHE63715.1"/>
    </source>
</evidence>
<organism evidence="6 7">
    <name type="scientific">Caloramator proteoclasticus DSM 10124</name>
    <dbReference type="NCBI Taxonomy" id="1121262"/>
    <lineage>
        <taxon>Bacteria</taxon>
        <taxon>Bacillati</taxon>
        <taxon>Bacillota</taxon>
        <taxon>Clostridia</taxon>
        <taxon>Eubacteriales</taxon>
        <taxon>Clostridiaceae</taxon>
        <taxon>Caloramator</taxon>
    </lineage>
</organism>
<dbReference type="SFLD" id="SFLDG01067">
    <property type="entry name" value="SPASM/twitch_domain_containing"/>
    <property type="match status" value="1"/>
</dbReference>
<gene>
    <name evidence="6" type="ORF">SAMN02746091_00798</name>
</gene>
<accession>A0A1M4V443</accession>
<dbReference type="RefSeq" id="WP_073248012.1">
    <property type="nucleotide sequence ID" value="NZ_FQVG01000010.1"/>
</dbReference>
<dbReference type="CDD" id="cd01335">
    <property type="entry name" value="Radical_SAM"/>
    <property type="match status" value="1"/>
</dbReference>
<dbReference type="GO" id="GO:0003824">
    <property type="term" value="F:catalytic activity"/>
    <property type="evidence" value="ECO:0007669"/>
    <property type="project" value="InterPro"/>
</dbReference>
<dbReference type="InterPro" id="IPR023885">
    <property type="entry name" value="4Fe4S-binding_SPASM_dom"/>
</dbReference>
<dbReference type="InterPro" id="IPR058240">
    <property type="entry name" value="rSAM_sf"/>
</dbReference>